<accession>A0AAV4A7W6</accession>
<dbReference type="Proteomes" id="UP000735302">
    <property type="component" value="Unassembled WGS sequence"/>
</dbReference>
<evidence type="ECO:0000313" key="2">
    <source>
        <dbReference type="EMBL" id="GFO03709.1"/>
    </source>
</evidence>
<comment type="caution">
    <text evidence="2">The sequence shown here is derived from an EMBL/GenBank/DDBJ whole genome shotgun (WGS) entry which is preliminary data.</text>
</comment>
<evidence type="ECO:0000313" key="3">
    <source>
        <dbReference type="Proteomes" id="UP000735302"/>
    </source>
</evidence>
<gene>
    <name evidence="2" type="ORF">PoB_003021400</name>
</gene>
<dbReference type="AlphaFoldDB" id="A0AAV4A7W6"/>
<organism evidence="2 3">
    <name type="scientific">Plakobranchus ocellatus</name>
    <dbReference type="NCBI Taxonomy" id="259542"/>
    <lineage>
        <taxon>Eukaryota</taxon>
        <taxon>Metazoa</taxon>
        <taxon>Spiralia</taxon>
        <taxon>Lophotrochozoa</taxon>
        <taxon>Mollusca</taxon>
        <taxon>Gastropoda</taxon>
        <taxon>Heterobranchia</taxon>
        <taxon>Euthyneura</taxon>
        <taxon>Panpulmonata</taxon>
        <taxon>Sacoglossa</taxon>
        <taxon>Placobranchoidea</taxon>
        <taxon>Plakobranchidae</taxon>
        <taxon>Plakobranchus</taxon>
    </lineage>
</organism>
<name>A0AAV4A7W6_9GAST</name>
<reference evidence="2 3" key="1">
    <citation type="journal article" date="2021" name="Elife">
        <title>Chloroplast acquisition without the gene transfer in kleptoplastic sea slugs, Plakobranchus ocellatus.</title>
        <authorList>
            <person name="Maeda T."/>
            <person name="Takahashi S."/>
            <person name="Yoshida T."/>
            <person name="Shimamura S."/>
            <person name="Takaki Y."/>
            <person name="Nagai Y."/>
            <person name="Toyoda A."/>
            <person name="Suzuki Y."/>
            <person name="Arimoto A."/>
            <person name="Ishii H."/>
            <person name="Satoh N."/>
            <person name="Nishiyama T."/>
            <person name="Hasebe M."/>
            <person name="Maruyama T."/>
            <person name="Minagawa J."/>
            <person name="Obokata J."/>
            <person name="Shigenobu S."/>
        </authorList>
    </citation>
    <scope>NUCLEOTIDE SEQUENCE [LARGE SCALE GENOMIC DNA]</scope>
</reference>
<feature type="region of interest" description="Disordered" evidence="1">
    <location>
        <begin position="25"/>
        <end position="55"/>
    </location>
</feature>
<evidence type="ECO:0000256" key="1">
    <source>
        <dbReference type="SAM" id="MobiDB-lite"/>
    </source>
</evidence>
<dbReference type="EMBL" id="BLXT01003729">
    <property type="protein sequence ID" value="GFO03709.1"/>
    <property type="molecule type" value="Genomic_DNA"/>
</dbReference>
<protein>
    <submittedName>
        <fullName evidence="2">Uncharacterized protein</fullName>
    </submittedName>
</protein>
<proteinExistence type="predicted"/>
<sequence>MTLLFQSTEAKTFVAKTFVAQSSINENKKKKRKTTGAINKTPQPTSPHGRRTPVLHHKQRIAATQGEWKNPIIMADISSSLVQLTGSILAPFQAGRSFVCYNLSLFYLTSNPKQGVFYASFSSVIKKYVR</sequence>
<keyword evidence="3" id="KW-1185">Reference proteome</keyword>